<evidence type="ECO:0000256" key="4">
    <source>
        <dbReference type="ARBA" id="ARBA00022729"/>
    </source>
</evidence>
<keyword evidence="2" id="KW-0433">Leucine-rich repeat</keyword>
<keyword evidence="5" id="KW-0677">Repeat</keyword>
<feature type="transmembrane region" description="Helical" evidence="10">
    <location>
        <begin position="918"/>
        <end position="941"/>
    </location>
</feature>
<evidence type="ECO:0000256" key="5">
    <source>
        <dbReference type="ARBA" id="ARBA00022737"/>
    </source>
</evidence>
<evidence type="ECO:0000256" key="10">
    <source>
        <dbReference type="SAM" id="Phobius"/>
    </source>
</evidence>
<dbReference type="FunFam" id="3.80.10.10:FF:000041">
    <property type="entry name" value="LRR receptor-like serine/threonine-protein kinase ERECTA"/>
    <property type="match status" value="2"/>
</dbReference>
<evidence type="ECO:0000256" key="8">
    <source>
        <dbReference type="ARBA" id="ARBA00023170"/>
    </source>
</evidence>
<evidence type="ECO:0000256" key="7">
    <source>
        <dbReference type="ARBA" id="ARBA00023136"/>
    </source>
</evidence>
<dbReference type="FunFam" id="3.80.10.10:FF:000095">
    <property type="entry name" value="LRR receptor-like serine/threonine-protein kinase GSO1"/>
    <property type="match status" value="2"/>
</dbReference>
<keyword evidence="6 10" id="KW-1133">Transmembrane helix</keyword>
<dbReference type="AlphaFoldDB" id="A0AAD3SWR9"/>
<evidence type="ECO:0000256" key="2">
    <source>
        <dbReference type="ARBA" id="ARBA00022614"/>
    </source>
</evidence>
<keyword evidence="3 10" id="KW-0812">Transmembrane</keyword>
<accession>A0AAD3SWR9</accession>
<keyword evidence="7 10" id="KW-0472">Membrane</keyword>
<dbReference type="GO" id="GO:0016020">
    <property type="term" value="C:membrane"/>
    <property type="evidence" value="ECO:0007669"/>
    <property type="project" value="UniProtKB-SubCell"/>
</dbReference>
<evidence type="ECO:0000256" key="1">
    <source>
        <dbReference type="ARBA" id="ARBA00004479"/>
    </source>
</evidence>
<protein>
    <recommendedName>
        <fullName evidence="13">Receptor-like protein 12</fullName>
    </recommendedName>
</protein>
<dbReference type="PANTHER" id="PTHR27000:SF810">
    <property type="entry name" value="LEUCINE-RICH REPEAT-CONTAINING N-TERMINAL PLANT-TYPE DOMAIN-CONTAINING PROTEIN"/>
    <property type="match status" value="1"/>
</dbReference>
<reference evidence="11" key="1">
    <citation type="submission" date="2023-05" db="EMBL/GenBank/DDBJ databases">
        <title>Nepenthes gracilis genome sequencing.</title>
        <authorList>
            <person name="Fukushima K."/>
        </authorList>
    </citation>
    <scope>NUCLEOTIDE SEQUENCE</scope>
    <source>
        <strain evidence="11">SING2019-196</strain>
    </source>
</reference>
<dbReference type="InterPro" id="IPR032675">
    <property type="entry name" value="LRR_dom_sf"/>
</dbReference>
<dbReference type="InterPro" id="IPR003591">
    <property type="entry name" value="Leu-rich_rpt_typical-subtyp"/>
</dbReference>
<keyword evidence="8" id="KW-0675">Receptor</keyword>
<dbReference type="Gene3D" id="3.80.10.10">
    <property type="entry name" value="Ribonuclease Inhibitor"/>
    <property type="match status" value="7"/>
</dbReference>
<keyword evidence="9" id="KW-0325">Glycoprotein</keyword>
<comment type="caution">
    <text evidence="11">The sequence shown here is derived from an EMBL/GenBank/DDBJ whole genome shotgun (WGS) entry which is preliminary data.</text>
</comment>
<dbReference type="InterPro" id="IPR001611">
    <property type="entry name" value="Leu-rich_rpt"/>
</dbReference>
<evidence type="ECO:0000313" key="11">
    <source>
        <dbReference type="EMBL" id="GMH18281.1"/>
    </source>
</evidence>
<dbReference type="SUPFAM" id="SSF52047">
    <property type="entry name" value="RNI-like"/>
    <property type="match status" value="2"/>
</dbReference>
<keyword evidence="4" id="KW-0732">Signal</keyword>
<dbReference type="Pfam" id="PF13855">
    <property type="entry name" value="LRR_8"/>
    <property type="match status" value="2"/>
</dbReference>
<dbReference type="SMART" id="SM00369">
    <property type="entry name" value="LRR_TYP"/>
    <property type="match status" value="10"/>
</dbReference>
<comment type="subcellular location">
    <subcellularLocation>
        <location evidence="1">Membrane</location>
        <topology evidence="1">Single-pass type I membrane protein</topology>
    </subcellularLocation>
</comment>
<dbReference type="PANTHER" id="PTHR27000">
    <property type="entry name" value="LEUCINE-RICH REPEAT RECEPTOR-LIKE PROTEIN KINASE FAMILY PROTEIN-RELATED"/>
    <property type="match status" value="1"/>
</dbReference>
<dbReference type="Pfam" id="PF00560">
    <property type="entry name" value="LRR_1"/>
    <property type="match status" value="8"/>
</dbReference>
<dbReference type="PRINTS" id="PR00019">
    <property type="entry name" value="LEURICHRPT"/>
</dbReference>
<organism evidence="11 12">
    <name type="scientific">Nepenthes gracilis</name>
    <name type="common">Slender pitcher plant</name>
    <dbReference type="NCBI Taxonomy" id="150966"/>
    <lineage>
        <taxon>Eukaryota</taxon>
        <taxon>Viridiplantae</taxon>
        <taxon>Streptophyta</taxon>
        <taxon>Embryophyta</taxon>
        <taxon>Tracheophyta</taxon>
        <taxon>Spermatophyta</taxon>
        <taxon>Magnoliopsida</taxon>
        <taxon>eudicotyledons</taxon>
        <taxon>Gunneridae</taxon>
        <taxon>Pentapetalae</taxon>
        <taxon>Caryophyllales</taxon>
        <taxon>Nepenthaceae</taxon>
        <taxon>Nepenthes</taxon>
    </lineage>
</organism>
<evidence type="ECO:0008006" key="13">
    <source>
        <dbReference type="Google" id="ProtNLM"/>
    </source>
</evidence>
<gene>
    <name evidence="11" type="ORF">Nepgr_020122</name>
</gene>
<evidence type="ECO:0000256" key="9">
    <source>
        <dbReference type="ARBA" id="ARBA00023180"/>
    </source>
</evidence>
<dbReference type="PROSITE" id="PS51450">
    <property type="entry name" value="LRR"/>
    <property type="match status" value="1"/>
</dbReference>
<evidence type="ECO:0000256" key="3">
    <source>
        <dbReference type="ARBA" id="ARBA00022692"/>
    </source>
</evidence>
<evidence type="ECO:0000313" key="12">
    <source>
        <dbReference type="Proteomes" id="UP001279734"/>
    </source>
</evidence>
<keyword evidence="12" id="KW-1185">Reference proteome</keyword>
<sequence>MDNSSSLFELRFLESLNLANNSFSNVTIPSGIGRVSGTLTNLNLSNAGFNGQVPLELSKLTKLVVLDLSVDVSSPHYFEYSNMRFENPSFGMIIRNLTNIRELYLDGVNISARGHEWCDAVSSSLPNLQVLSLSNCYLSGEIDHSLSKLESLSVIRLDQNNLSADVPEFMAGFRNLTSLVLSSCGLIGVFPEKIFTVPTLETLNLAFNPLLQGTLPEFAVNGSLQTLILADTSFTGNLPDSISRLTRLRSVDLRKCNFGGEIPSSIARLDQLLYLDFSSNNFVGPIPPFSMATNLTQLILYGNNLSSFTDHTDWKNLSKLANLDISNNSLRGRIPKSLFSIPSLEKLQLSQNLLSGQLDEFLTISSPVLDTIDLSNNNLEGPIPKSFFWLKGLDSLMLSSNNFNGSLDLTVIRQLKNITTLNLSNNNLSIKTNGDNESISSFPQLRTLSLSSCNLRSLPNFLKNQSKLTYLDLSDNQIDGKIPAWIWKIGNGSPSSLNLSFNYFQELERPVANTSSLIVLDVHSNKLQGQLPIFPPRVVYLDLSDNNFTSIIHKIGVSLTFVVFLSLSRNNISGRIPGSICNASYLKVLDLSDNQIDGEIPDCLTESLVVWNLRGNRLNGSIPDTFTENCTLRTIDFNGNFIVGQIPRSVAKCSNLEVLDIGNNQLNGTFPSWLGDLSNLRVLVLRSNEFSGSIACPWPQSNSTWPRLQIIDLAANHFVGELKRGCFSKWPATMADTDKAEYLRYKIFHYNTIYYQDVVTVTFKGLEFNLQKILTVFTSIDFSNNGFTGEIPESLGNLEGLIVLNLSHNSLSGSIPPSIGNISELESLDLSYNDLSGSIPEELVNLNFLTFLNLSFNKLVGEIPKGRQFNTFQQSSFEGNEGLCGPILNKQCGIQNGTTISQAAIQKADSHSLTGSDWQFILAGIGFGAGSGILVSTLMFWRKGRKWYDKQMDRFLGIVLSPFGIVYAGSDGRRTVTDENIGSQLFDFTYDEVDDEYGGRFCVFCSKLDIERKKVIHNPQCTCHVSSSISSSSSSSSS</sequence>
<dbReference type="Proteomes" id="UP001279734">
    <property type="component" value="Unassembled WGS sequence"/>
</dbReference>
<evidence type="ECO:0000256" key="6">
    <source>
        <dbReference type="ARBA" id="ARBA00022989"/>
    </source>
</evidence>
<dbReference type="SUPFAM" id="SSF52058">
    <property type="entry name" value="L domain-like"/>
    <property type="match status" value="1"/>
</dbReference>
<proteinExistence type="predicted"/>
<dbReference type="EMBL" id="BSYO01000019">
    <property type="protein sequence ID" value="GMH18281.1"/>
    <property type="molecule type" value="Genomic_DNA"/>
</dbReference>
<name>A0AAD3SWR9_NEPGR</name>